<evidence type="ECO:0000256" key="1">
    <source>
        <dbReference type="ARBA" id="ARBA00004196"/>
    </source>
</evidence>
<dbReference type="Pfam" id="PF01497">
    <property type="entry name" value="Peripla_BP_2"/>
    <property type="match status" value="1"/>
</dbReference>
<keyword evidence="10" id="KW-1185">Reference proteome</keyword>
<evidence type="ECO:0000313" key="9">
    <source>
        <dbReference type="EMBL" id="MBP1906659.1"/>
    </source>
</evidence>
<comment type="subcellular location">
    <subcellularLocation>
        <location evidence="1">Cell envelope</location>
    </subcellularLocation>
</comment>
<dbReference type="PANTHER" id="PTHR30532">
    <property type="entry name" value="IRON III DICITRATE-BINDING PERIPLASMIC PROTEIN"/>
    <property type="match status" value="1"/>
</dbReference>
<keyword evidence="5" id="KW-0175">Coiled coil</keyword>
<dbReference type="InterPro" id="IPR051313">
    <property type="entry name" value="Bact_iron-sidero_bind"/>
</dbReference>
<dbReference type="InterPro" id="IPR002491">
    <property type="entry name" value="ABC_transptr_periplasmic_BD"/>
</dbReference>
<dbReference type="PROSITE" id="PS51257">
    <property type="entry name" value="PROKAR_LIPOPROTEIN"/>
    <property type="match status" value="1"/>
</dbReference>
<reference evidence="9 10" key="1">
    <citation type="submission" date="2021-03" db="EMBL/GenBank/DDBJ databases">
        <title>Genomic Encyclopedia of Type Strains, Phase IV (KMG-IV): sequencing the most valuable type-strain genomes for metagenomic binning, comparative biology and taxonomic classification.</title>
        <authorList>
            <person name="Goeker M."/>
        </authorList>
    </citation>
    <scope>NUCLEOTIDE SEQUENCE [LARGE SCALE GENOMIC DNA]</scope>
    <source>
        <strain evidence="9 10">DSM 14349</strain>
    </source>
</reference>
<evidence type="ECO:0000256" key="2">
    <source>
        <dbReference type="ARBA" id="ARBA00008814"/>
    </source>
</evidence>
<accession>A0ABS4FW32</accession>
<organism evidence="9 10">
    <name type="scientific">Paenibacillus turicensis</name>
    <dbReference type="NCBI Taxonomy" id="160487"/>
    <lineage>
        <taxon>Bacteria</taxon>
        <taxon>Bacillati</taxon>
        <taxon>Bacillota</taxon>
        <taxon>Bacilli</taxon>
        <taxon>Bacillales</taxon>
        <taxon>Paenibacillaceae</taxon>
        <taxon>Paenibacillus</taxon>
    </lineage>
</organism>
<evidence type="ECO:0000313" key="10">
    <source>
        <dbReference type="Proteomes" id="UP001519272"/>
    </source>
</evidence>
<comment type="caution">
    <text evidence="9">The sequence shown here is derived from an EMBL/GenBank/DDBJ whole genome shotgun (WGS) entry which is preliminary data.</text>
</comment>
<evidence type="ECO:0000256" key="4">
    <source>
        <dbReference type="ARBA" id="ARBA00022729"/>
    </source>
</evidence>
<evidence type="ECO:0000256" key="3">
    <source>
        <dbReference type="ARBA" id="ARBA00022448"/>
    </source>
</evidence>
<dbReference type="PANTHER" id="PTHR30532:SF1">
    <property type="entry name" value="IRON(3+)-HYDROXAMATE-BINDING PROTEIN FHUD"/>
    <property type="match status" value="1"/>
</dbReference>
<keyword evidence="4 7" id="KW-0732">Signal</keyword>
<feature type="region of interest" description="Disordered" evidence="6">
    <location>
        <begin position="33"/>
        <end position="64"/>
    </location>
</feature>
<evidence type="ECO:0000259" key="8">
    <source>
        <dbReference type="PROSITE" id="PS50983"/>
    </source>
</evidence>
<proteinExistence type="inferred from homology"/>
<protein>
    <submittedName>
        <fullName evidence="9">Iron complex transport system substrate-binding protein</fullName>
    </submittedName>
</protein>
<feature type="coiled-coil region" evidence="5">
    <location>
        <begin position="183"/>
        <end position="210"/>
    </location>
</feature>
<feature type="domain" description="Fe/B12 periplasmic-binding" evidence="8">
    <location>
        <begin position="76"/>
        <end position="335"/>
    </location>
</feature>
<dbReference type="PROSITE" id="PS50983">
    <property type="entry name" value="FE_B12_PBP"/>
    <property type="match status" value="1"/>
</dbReference>
<sequence length="335" mass="36588">MSLFKNKKAVLVFISILLASLWLTACGGNADNSKQDRNVKQEAANQNNETKTNNQVATERELTDATGNTVKIPANPERIIASYLEDHLVALGVKPIVQWSVKNGVQNYLQNDLKDIPAISYDLPYEEVTGHNPDLIILGESGTGQDGKYEQYSKIAPTFLLGDEISKDWRKALAKVGELLGKEAEAQKVLEEYDAKAKAAKESLQAAIGDKSVVAIWLISGKFFVVSENQSSGGVLYHDLGMKAPEIVKEISSTGTANWNAISEEKLALLDADYIFLIDSDAQTGSEALKAPIWQGLKAVKANQVFTFDRNHSWLYSGAIANGQMIDDVLTSLVK</sequence>
<feature type="compositionally biased region" description="Polar residues" evidence="6">
    <location>
        <begin position="43"/>
        <end position="57"/>
    </location>
</feature>
<feature type="signal peptide" evidence="7">
    <location>
        <begin position="1"/>
        <end position="25"/>
    </location>
</feature>
<comment type="similarity">
    <text evidence="2">Belongs to the bacterial solute-binding protein 8 family.</text>
</comment>
<feature type="chain" id="PRO_5045251739" evidence="7">
    <location>
        <begin position="26"/>
        <end position="335"/>
    </location>
</feature>
<keyword evidence="3" id="KW-0813">Transport</keyword>
<gene>
    <name evidence="9" type="ORF">J2Z32_003323</name>
</gene>
<dbReference type="Proteomes" id="UP001519272">
    <property type="component" value="Unassembled WGS sequence"/>
</dbReference>
<dbReference type="Gene3D" id="3.40.50.1980">
    <property type="entry name" value="Nitrogenase molybdenum iron protein domain"/>
    <property type="match status" value="2"/>
</dbReference>
<dbReference type="SUPFAM" id="SSF53807">
    <property type="entry name" value="Helical backbone' metal receptor"/>
    <property type="match status" value="1"/>
</dbReference>
<evidence type="ECO:0000256" key="6">
    <source>
        <dbReference type="SAM" id="MobiDB-lite"/>
    </source>
</evidence>
<evidence type="ECO:0000256" key="5">
    <source>
        <dbReference type="SAM" id="Coils"/>
    </source>
</evidence>
<name>A0ABS4FW32_9BACL</name>
<evidence type="ECO:0000256" key="7">
    <source>
        <dbReference type="SAM" id="SignalP"/>
    </source>
</evidence>
<dbReference type="EMBL" id="JAGGKG010000017">
    <property type="protein sequence ID" value="MBP1906659.1"/>
    <property type="molecule type" value="Genomic_DNA"/>
</dbReference>
<dbReference type="RefSeq" id="WP_210090255.1">
    <property type="nucleotide sequence ID" value="NZ_JAGGKG010000017.1"/>
</dbReference>